<name>A0A811JTP3_9BILA</name>
<dbReference type="Pfam" id="PF00595">
    <property type="entry name" value="PDZ"/>
    <property type="match status" value="1"/>
</dbReference>
<dbReference type="PANTHER" id="PTHR14102">
    <property type="entry name" value="PAR-6-RELATED"/>
    <property type="match status" value="1"/>
</dbReference>
<dbReference type="AlphaFoldDB" id="A0A811JTP3"/>
<dbReference type="InterPro" id="IPR053793">
    <property type="entry name" value="PB1-like"/>
</dbReference>
<dbReference type="PROSITE" id="PS51745">
    <property type="entry name" value="PB1"/>
    <property type="match status" value="1"/>
</dbReference>
<dbReference type="EMBL" id="CAJFDH010000001">
    <property type="protein sequence ID" value="CAD5206736.1"/>
    <property type="molecule type" value="Genomic_DNA"/>
</dbReference>
<feature type="domain" description="PB1" evidence="3">
    <location>
        <begin position="27"/>
        <end position="109"/>
    </location>
</feature>
<dbReference type="EMBL" id="CAJFCW020000001">
    <property type="protein sequence ID" value="CAG9082945.1"/>
    <property type="molecule type" value="Genomic_DNA"/>
</dbReference>
<feature type="compositionally biased region" description="Polar residues" evidence="1">
    <location>
        <begin position="270"/>
        <end position="284"/>
    </location>
</feature>
<reference evidence="4" key="1">
    <citation type="submission" date="2020-09" db="EMBL/GenBank/DDBJ databases">
        <authorList>
            <person name="Kikuchi T."/>
        </authorList>
    </citation>
    <scope>NUCLEOTIDE SEQUENCE</scope>
    <source>
        <strain evidence="4">SH1</strain>
    </source>
</reference>
<dbReference type="InterPro" id="IPR036034">
    <property type="entry name" value="PDZ_sf"/>
</dbReference>
<dbReference type="InterPro" id="IPR000270">
    <property type="entry name" value="PB1_dom"/>
</dbReference>
<gene>
    <name evidence="4" type="ORF">BOKJ2_LOCUS1420</name>
</gene>
<dbReference type="SUPFAM" id="SSF50156">
    <property type="entry name" value="PDZ domain-like"/>
    <property type="match status" value="1"/>
</dbReference>
<dbReference type="Gene3D" id="3.10.20.90">
    <property type="entry name" value="Phosphatidylinositol 3-kinase Catalytic Subunit, Chain A, domain 1"/>
    <property type="match status" value="1"/>
</dbReference>
<organism evidence="4 5">
    <name type="scientific">Bursaphelenchus okinawaensis</name>
    <dbReference type="NCBI Taxonomy" id="465554"/>
    <lineage>
        <taxon>Eukaryota</taxon>
        <taxon>Metazoa</taxon>
        <taxon>Ecdysozoa</taxon>
        <taxon>Nematoda</taxon>
        <taxon>Chromadorea</taxon>
        <taxon>Rhabditida</taxon>
        <taxon>Tylenchina</taxon>
        <taxon>Tylenchomorpha</taxon>
        <taxon>Aphelenchoidea</taxon>
        <taxon>Aphelenchoididae</taxon>
        <taxon>Bursaphelenchus</taxon>
    </lineage>
</organism>
<accession>A0A811JTP3</accession>
<keyword evidence="5" id="KW-1185">Reference proteome</keyword>
<evidence type="ECO:0000256" key="1">
    <source>
        <dbReference type="SAM" id="MobiDB-lite"/>
    </source>
</evidence>
<feature type="region of interest" description="Disordered" evidence="1">
    <location>
        <begin position="270"/>
        <end position="310"/>
    </location>
</feature>
<dbReference type="SMART" id="SM00228">
    <property type="entry name" value="PDZ"/>
    <property type="match status" value="1"/>
</dbReference>
<dbReference type="Pfam" id="PF00564">
    <property type="entry name" value="PB1"/>
    <property type="match status" value="1"/>
</dbReference>
<dbReference type="SUPFAM" id="SSF54277">
    <property type="entry name" value="CAD &amp; PB1 domains"/>
    <property type="match status" value="1"/>
</dbReference>
<dbReference type="CDD" id="cd06718">
    <property type="entry name" value="PDZ_Par6-like"/>
    <property type="match status" value="1"/>
</dbReference>
<comment type="caution">
    <text evidence="4">The sequence shown here is derived from an EMBL/GenBank/DDBJ whole genome shotgun (WGS) entry which is preliminary data.</text>
</comment>
<proteinExistence type="predicted"/>
<dbReference type="Gene3D" id="2.30.42.10">
    <property type="match status" value="1"/>
</dbReference>
<dbReference type="GO" id="GO:0007098">
    <property type="term" value="P:centrosome cycle"/>
    <property type="evidence" value="ECO:0007669"/>
    <property type="project" value="TreeGrafter"/>
</dbReference>
<evidence type="ECO:0000259" key="2">
    <source>
        <dbReference type="PROSITE" id="PS50106"/>
    </source>
</evidence>
<evidence type="ECO:0000313" key="4">
    <source>
        <dbReference type="EMBL" id="CAD5206736.1"/>
    </source>
</evidence>
<evidence type="ECO:0008006" key="6">
    <source>
        <dbReference type="Google" id="ProtNLM"/>
    </source>
</evidence>
<dbReference type="Proteomes" id="UP000614601">
    <property type="component" value="Unassembled WGS sequence"/>
</dbReference>
<evidence type="ECO:0000313" key="5">
    <source>
        <dbReference type="Proteomes" id="UP000614601"/>
    </source>
</evidence>
<sequence>MSFKHGERSDVPRGRSSFHNGVKIPSSIHVKSKFDSEFRRFLININLDNLMSYEEFRKCIEKKHVLKNTAFTLCYTSTLGDLLPITNDENFHKAFESAHPTLRVLVQRKGESWEEKYGYGVSTLDRKKKGLSSWISAPSKAPTRHYNISNPEDFRQVSSIIDVDVVPDTHRRVRLCKYTSDRPLGFYIRPSSIVRQTAQGPVKMEGIVISKLVEGGLAESTGLLSANDEIVEVNGIDVHGKTIDQVTDMMIANAHNLIITIKPANQRNTLQKSYKEASSTQGYNGNHYESDDSADEQDEIIEHVKQSSLR</sequence>
<dbReference type="OrthoDB" id="5868434at2759"/>
<dbReference type="PROSITE" id="PS50106">
    <property type="entry name" value="PDZ"/>
    <property type="match status" value="1"/>
</dbReference>
<dbReference type="SMART" id="SM00666">
    <property type="entry name" value="PB1"/>
    <property type="match status" value="1"/>
</dbReference>
<evidence type="ECO:0000259" key="3">
    <source>
        <dbReference type="PROSITE" id="PS51745"/>
    </source>
</evidence>
<feature type="domain" description="PDZ" evidence="2">
    <location>
        <begin position="172"/>
        <end position="265"/>
    </location>
</feature>
<dbReference type="PANTHER" id="PTHR14102:SF11">
    <property type="entry name" value="LD29223P"/>
    <property type="match status" value="1"/>
</dbReference>
<feature type="compositionally biased region" description="Basic and acidic residues" evidence="1">
    <location>
        <begin position="300"/>
        <end position="310"/>
    </location>
</feature>
<dbReference type="Proteomes" id="UP000783686">
    <property type="component" value="Unassembled WGS sequence"/>
</dbReference>
<protein>
    <recommendedName>
        <fullName evidence="6">PAR-6</fullName>
    </recommendedName>
</protein>
<dbReference type="InterPro" id="IPR051741">
    <property type="entry name" value="PAR6_homolog"/>
</dbReference>
<dbReference type="InterPro" id="IPR001478">
    <property type="entry name" value="PDZ"/>
</dbReference>